<dbReference type="Proteomes" id="UP000799779">
    <property type="component" value="Unassembled WGS sequence"/>
</dbReference>
<name>A0A6A5WAQ0_9PLEO</name>
<gene>
    <name evidence="1" type="ORF">P154DRAFT_237613</name>
</gene>
<dbReference type="OrthoDB" id="3799366at2759"/>
<dbReference type="AlphaFoldDB" id="A0A6A5WAQ0"/>
<protein>
    <submittedName>
        <fullName evidence="1">Uncharacterized protein</fullName>
    </submittedName>
</protein>
<evidence type="ECO:0000313" key="1">
    <source>
        <dbReference type="EMBL" id="KAF1998983.1"/>
    </source>
</evidence>
<reference evidence="1" key="1">
    <citation type="journal article" date="2020" name="Stud. Mycol.">
        <title>101 Dothideomycetes genomes: a test case for predicting lifestyles and emergence of pathogens.</title>
        <authorList>
            <person name="Haridas S."/>
            <person name="Albert R."/>
            <person name="Binder M."/>
            <person name="Bloem J."/>
            <person name="Labutti K."/>
            <person name="Salamov A."/>
            <person name="Andreopoulos B."/>
            <person name="Baker S."/>
            <person name="Barry K."/>
            <person name="Bills G."/>
            <person name="Bluhm B."/>
            <person name="Cannon C."/>
            <person name="Castanera R."/>
            <person name="Culley D."/>
            <person name="Daum C."/>
            <person name="Ezra D."/>
            <person name="Gonzalez J."/>
            <person name="Henrissat B."/>
            <person name="Kuo A."/>
            <person name="Liang C."/>
            <person name="Lipzen A."/>
            <person name="Lutzoni F."/>
            <person name="Magnuson J."/>
            <person name="Mondo S."/>
            <person name="Nolan M."/>
            <person name="Ohm R."/>
            <person name="Pangilinan J."/>
            <person name="Park H.-J."/>
            <person name="Ramirez L."/>
            <person name="Alfaro M."/>
            <person name="Sun H."/>
            <person name="Tritt A."/>
            <person name="Yoshinaga Y."/>
            <person name="Zwiers L.-H."/>
            <person name="Turgeon B."/>
            <person name="Goodwin S."/>
            <person name="Spatafora J."/>
            <person name="Crous P."/>
            <person name="Grigoriev I."/>
        </authorList>
    </citation>
    <scope>NUCLEOTIDE SEQUENCE</scope>
    <source>
        <strain evidence="1">CBS 123094</strain>
    </source>
</reference>
<accession>A0A6A5WAQ0</accession>
<proteinExistence type="predicted"/>
<keyword evidence="2" id="KW-1185">Reference proteome</keyword>
<organism evidence="1 2">
    <name type="scientific">Amniculicola lignicola CBS 123094</name>
    <dbReference type="NCBI Taxonomy" id="1392246"/>
    <lineage>
        <taxon>Eukaryota</taxon>
        <taxon>Fungi</taxon>
        <taxon>Dikarya</taxon>
        <taxon>Ascomycota</taxon>
        <taxon>Pezizomycotina</taxon>
        <taxon>Dothideomycetes</taxon>
        <taxon>Pleosporomycetidae</taxon>
        <taxon>Pleosporales</taxon>
        <taxon>Amniculicolaceae</taxon>
        <taxon>Amniculicola</taxon>
    </lineage>
</organism>
<evidence type="ECO:0000313" key="2">
    <source>
        <dbReference type="Proteomes" id="UP000799779"/>
    </source>
</evidence>
<dbReference type="EMBL" id="ML977599">
    <property type="protein sequence ID" value="KAF1998983.1"/>
    <property type="molecule type" value="Genomic_DNA"/>
</dbReference>
<sequence length="267" mass="30480">MEPDNRMSLQILQDALAMVNPPPSISTTNRKEKVQTWLNNLPPHASDFDPHTTPPQPTIAIYQDLLLWTATTALRCLQALDKADTRFRFDGVRYHTIRLTNRRKVGSVALRYRFMDLFETDRGRDEQPFFADWKVAQQIALGVIERVRDLRVAEDVVVLKVAYEAHDEEVEALVKKNNKIVELVENVTGLVNEVCEQAPLEGATLGEQYSLEGNIFRRWIRTFSEFDGIGGIDVVGGVIDARAQAMLNDGVWYVDYWRGNAVEWMSE</sequence>